<evidence type="ECO:0000256" key="6">
    <source>
        <dbReference type="ARBA" id="ARBA00023136"/>
    </source>
</evidence>
<dbReference type="PANTHER" id="PTHR30489:SF0">
    <property type="entry name" value="LIPOPROTEIN-RELEASING SYSTEM TRANSMEMBRANE PROTEIN LOLE"/>
    <property type="match status" value="1"/>
</dbReference>
<protein>
    <submittedName>
        <fullName evidence="10">ABC transporter permease</fullName>
    </submittedName>
</protein>
<dbReference type="EMBL" id="SOJN01000077">
    <property type="protein sequence ID" value="TET45692.1"/>
    <property type="molecule type" value="Genomic_DNA"/>
</dbReference>
<dbReference type="Pfam" id="PF02687">
    <property type="entry name" value="FtsX"/>
    <property type="match status" value="1"/>
</dbReference>
<keyword evidence="3" id="KW-1003">Cell membrane</keyword>
<keyword evidence="6 7" id="KW-0472">Membrane</keyword>
<comment type="similarity">
    <text evidence="2">Belongs to the ABC-4 integral membrane protein family. LolC/E subfamily.</text>
</comment>
<dbReference type="AlphaFoldDB" id="A0A523UT16"/>
<evidence type="ECO:0000256" key="3">
    <source>
        <dbReference type="ARBA" id="ARBA00022475"/>
    </source>
</evidence>
<dbReference type="InterPro" id="IPR025857">
    <property type="entry name" value="MacB_PCD"/>
</dbReference>
<dbReference type="PANTHER" id="PTHR30489">
    <property type="entry name" value="LIPOPROTEIN-RELEASING SYSTEM TRANSMEMBRANE PROTEIN LOLE"/>
    <property type="match status" value="1"/>
</dbReference>
<dbReference type="Pfam" id="PF12704">
    <property type="entry name" value="MacB_PCD"/>
    <property type="match status" value="1"/>
</dbReference>
<evidence type="ECO:0000256" key="5">
    <source>
        <dbReference type="ARBA" id="ARBA00022989"/>
    </source>
</evidence>
<feature type="transmembrane region" description="Helical" evidence="7">
    <location>
        <begin position="355"/>
        <end position="372"/>
    </location>
</feature>
<gene>
    <name evidence="10" type="ORF">E3J62_06660</name>
</gene>
<evidence type="ECO:0000256" key="2">
    <source>
        <dbReference type="ARBA" id="ARBA00005236"/>
    </source>
</evidence>
<name>A0A523UT16_UNCT6</name>
<comment type="subcellular location">
    <subcellularLocation>
        <location evidence="1">Cell membrane</location>
        <topology evidence="1">Multi-pass membrane protein</topology>
    </subcellularLocation>
</comment>
<sequence length="386" mass="41564">MIICAVAFGLWGGLLYMSLNLGMGEQMIESAIETRLSHVQLFKKGFYADKEINKTIPSGSELLGKIRQMQEVEAAVGRVKVTAMAASPVTGTGVMIHGVVPEDEHSVTRIHEMLTHGTYFETDKQNPAVIGAKLAEKLKTKLGAKIVLTAQALDGDITAGAFRVVGIYKTPSSVFDGSAVFVKKADIDRILGLGGRIHEIAIMARDSEGIPDFAGKLERLSPQLEVLTWGELAPELEYTKEAMSQYLYIFMIIILLSLAFGIVNIMLMAVLERVRELGVLMAVGMKHGRIFAMIVLETVLLAISGGIIGMGLGAASIAYLGRTGIDLSIVSKGLASFGASEILYPQMALAEYPKLLLLVIVVAVLSAIYPAIKAVKINPVKAIRTY</sequence>
<dbReference type="InterPro" id="IPR003838">
    <property type="entry name" value="ABC3_permease_C"/>
</dbReference>
<evidence type="ECO:0000259" key="9">
    <source>
        <dbReference type="Pfam" id="PF12704"/>
    </source>
</evidence>
<comment type="caution">
    <text evidence="10">The sequence shown here is derived from an EMBL/GenBank/DDBJ whole genome shotgun (WGS) entry which is preliminary data.</text>
</comment>
<dbReference type="GO" id="GO:0044874">
    <property type="term" value="P:lipoprotein localization to outer membrane"/>
    <property type="evidence" value="ECO:0007669"/>
    <property type="project" value="TreeGrafter"/>
</dbReference>
<accession>A0A523UT16</accession>
<evidence type="ECO:0000313" key="10">
    <source>
        <dbReference type="EMBL" id="TET45692.1"/>
    </source>
</evidence>
<evidence type="ECO:0000256" key="7">
    <source>
        <dbReference type="SAM" id="Phobius"/>
    </source>
</evidence>
<evidence type="ECO:0000256" key="1">
    <source>
        <dbReference type="ARBA" id="ARBA00004651"/>
    </source>
</evidence>
<feature type="transmembrane region" description="Helical" evidence="7">
    <location>
        <begin position="290"/>
        <end position="320"/>
    </location>
</feature>
<feature type="domain" description="MacB-like periplasmic core" evidence="9">
    <location>
        <begin position="3"/>
        <end position="219"/>
    </location>
</feature>
<dbReference type="InterPro" id="IPR051447">
    <property type="entry name" value="Lipoprotein-release_system"/>
</dbReference>
<evidence type="ECO:0000259" key="8">
    <source>
        <dbReference type="Pfam" id="PF02687"/>
    </source>
</evidence>
<dbReference type="GO" id="GO:0098797">
    <property type="term" value="C:plasma membrane protein complex"/>
    <property type="evidence" value="ECO:0007669"/>
    <property type="project" value="TreeGrafter"/>
</dbReference>
<evidence type="ECO:0000313" key="11">
    <source>
        <dbReference type="Proteomes" id="UP000315525"/>
    </source>
</evidence>
<feature type="domain" description="ABC3 transporter permease C-terminal" evidence="8">
    <location>
        <begin position="249"/>
        <end position="379"/>
    </location>
</feature>
<evidence type="ECO:0000256" key="4">
    <source>
        <dbReference type="ARBA" id="ARBA00022692"/>
    </source>
</evidence>
<keyword evidence="5 7" id="KW-1133">Transmembrane helix</keyword>
<keyword evidence="4 7" id="KW-0812">Transmembrane</keyword>
<reference evidence="10 11" key="1">
    <citation type="submission" date="2019-03" db="EMBL/GenBank/DDBJ databases">
        <title>Metabolic potential of uncultured bacteria and archaea associated with petroleum seepage in deep-sea sediments.</title>
        <authorList>
            <person name="Dong X."/>
            <person name="Hubert C."/>
        </authorList>
    </citation>
    <scope>NUCLEOTIDE SEQUENCE [LARGE SCALE GENOMIC DNA]</scope>
    <source>
        <strain evidence="10">E44_bin18</strain>
    </source>
</reference>
<organism evidence="10 11">
    <name type="scientific">candidate division TA06 bacterium</name>
    <dbReference type="NCBI Taxonomy" id="2250710"/>
    <lineage>
        <taxon>Bacteria</taxon>
        <taxon>Bacteria division TA06</taxon>
    </lineage>
</organism>
<feature type="transmembrane region" description="Helical" evidence="7">
    <location>
        <begin position="246"/>
        <end position="270"/>
    </location>
</feature>
<proteinExistence type="inferred from homology"/>
<dbReference type="Proteomes" id="UP000315525">
    <property type="component" value="Unassembled WGS sequence"/>
</dbReference>